<organism evidence="3 4">
    <name type="scientific">Platanthera guangdongensis</name>
    <dbReference type="NCBI Taxonomy" id="2320717"/>
    <lineage>
        <taxon>Eukaryota</taxon>
        <taxon>Viridiplantae</taxon>
        <taxon>Streptophyta</taxon>
        <taxon>Embryophyta</taxon>
        <taxon>Tracheophyta</taxon>
        <taxon>Spermatophyta</taxon>
        <taxon>Magnoliopsida</taxon>
        <taxon>Liliopsida</taxon>
        <taxon>Asparagales</taxon>
        <taxon>Orchidaceae</taxon>
        <taxon>Orchidoideae</taxon>
        <taxon>Orchideae</taxon>
        <taxon>Orchidinae</taxon>
        <taxon>Platanthera</taxon>
    </lineage>
</organism>
<evidence type="ECO:0000256" key="1">
    <source>
        <dbReference type="SAM" id="MobiDB-lite"/>
    </source>
</evidence>
<gene>
    <name evidence="3" type="primary">LPP2</name>
    <name evidence="3" type="ORF">KSP40_PGU015188</name>
</gene>
<reference evidence="3 4" key="1">
    <citation type="journal article" date="2022" name="Nat. Plants">
        <title>Genomes of leafy and leafless Platanthera orchids illuminate the evolution of mycoheterotrophy.</title>
        <authorList>
            <person name="Li M.H."/>
            <person name="Liu K.W."/>
            <person name="Li Z."/>
            <person name="Lu H.C."/>
            <person name="Ye Q.L."/>
            <person name="Zhang D."/>
            <person name="Wang J.Y."/>
            <person name="Li Y.F."/>
            <person name="Zhong Z.M."/>
            <person name="Liu X."/>
            <person name="Yu X."/>
            <person name="Liu D.K."/>
            <person name="Tu X.D."/>
            <person name="Liu B."/>
            <person name="Hao Y."/>
            <person name="Liao X.Y."/>
            <person name="Jiang Y.T."/>
            <person name="Sun W.H."/>
            <person name="Chen J."/>
            <person name="Chen Y.Q."/>
            <person name="Ai Y."/>
            <person name="Zhai J.W."/>
            <person name="Wu S.S."/>
            <person name="Zhou Z."/>
            <person name="Hsiao Y.Y."/>
            <person name="Wu W.L."/>
            <person name="Chen Y.Y."/>
            <person name="Lin Y.F."/>
            <person name="Hsu J.L."/>
            <person name="Li C.Y."/>
            <person name="Wang Z.W."/>
            <person name="Zhao X."/>
            <person name="Zhong W.Y."/>
            <person name="Ma X.K."/>
            <person name="Ma L."/>
            <person name="Huang J."/>
            <person name="Chen G.Z."/>
            <person name="Huang M.Z."/>
            <person name="Huang L."/>
            <person name="Peng D.H."/>
            <person name="Luo Y.B."/>
            <person name="Zou S.Q."/>
            <person name="Chen S.P."/>
            <person name="Lan S."/>
            <person name="Tsai W.C."/>
            <person name="Van de Peer Y."/>
            <person name="Liu Z.J."/>
        </authorList>
    </citation>
    <scope>NUCLEOTIDE SEQUENCE [LARGE SCALE GENOMIC DNA]</scope>
    <source>
        <strain evidence="3">Lor288</strain>
    </source>
</reference>
<feature type="transmembrane region" description="Helical" evidence="2">
    <location>
        <begin position="184"/>
        <end position="205"/>
    </location>
</feature>
<comment type="caution">
    <text evidence="3">The sequence shown here is derived from an EMBL/GenBank/DDBJ whole genome shotgun (WGS) entry which is preliminary data.</text>
</comment>
<dbReference type="SUPFAM" id="SSF48317">
    <property type="entry name" value="Acid phosphatase/Vanadium-dependent haloperoxidase"/>
    <property type="match status" value="1"/>
</dbReference>
<keyword evidence="2" id="KW-0812">Transmembrane</keyword>
<accession>A0ABR2LDD4</accession>
<feature type="compositionally biased region" description="Polar residues" evidence="1">
    <location>
        <begin position="1"/>
        <end position="13"/>
    </location>
</feature>
<dbReference type="InterPro" id="IPR043216">
    <property type="entry name" value="PAP-like"/>
</dbReference>
<dbReference type="PANTHER" id="PTHR10165">
    <property type="entry name" value="LIPID PHOSPHATE PHOSPHATASE"/>
    <property type="match status" value="1"/>
</dbReference>
<keyword evidence="2" id="KW-0472">Membrane</keyword>
<name>A0ABR2LDD4_9ASPA</name>
<proteinExistence type="predicted"/>
<dbReference type="InterPro" id="IPR036938">
    <property type="entry name" value="PAP2/HPO_sf"/>
</dbReference>
<feature type="transmembrane region" description="Helical" evidence="2">
    <location>
        <begin position="152"/>
        <end position="172"/>
    </location>
</feature>
<keyword evidence="2" id="KW-1133">Transmembrane helix</keyword>
<dbReference type="PANTHER" id="PTHR10165:SF35">
    <property type="entry name" value="RE23632P"/>
    <property type="match status" value="1"/>
</dbReference>
<dbReference type="Gene3D" id="1.20.144.10">
    <property type="entry name" value="Phosphatidic acid phosphatase type 2/haloperoxidase"/>
    <property type="match status" value="1"/>
</dbReference>
<dbReference type="EMBL" id="JBBWWR010000021">
    <property type="protein sequence ID" value="KAK8938076.1"/>
    <property type="molecule type" value="Genomic_DNA"/>
</dbReference>
<feature type="region of interest" description="Disordered" evidence="1">
    <location>
        <begin position="1"/>
        <end position="49"/>
    </location>
</feature>
<feature type="compositionally biased region" description="Basic and acidic residues" evidence="1">
    <location>
        <begin position="28"/>
        <end position="39"/>
    </location>
</feature>
<sequence length="264" mass="29753">MKRSTITGGSTKSSRIERLTDNSPLHATSDRQYSHDWKTDSSTLHPRSTAARARSFVRSLTQQDCEPSNKDQTKESETVISLHLDRRLKNKNPHTHAESVVEHVSVQDGADLVPANPTNPEHDIDIEPFHRFVGMDMMADLRYPLKSNTVPVWAVSLIAILLPAFIIIGLYIKKPYVYDLHNALLGLLFSMLIVGLLTVAIKDAVGRPRSDFFWRCFPDGKEMDAADFNDMASRSGQFSVISSYQLTEEMNQLYCSDENKLAEI</sequence>
<protein>
    <submittedName>
        <fullName evidence="3">Lipid phosphate phosphatase 2</fullName>
    </submittedName>
</protein>
<dbReference type="Proteomes" id="UP001412067">
    <property type="component" value="Unassembled WGS sequence"/>
</dbReference>
<evidence type="ECO:0000313" key="4">
    <source>
        <dbReference type="Proteomes" id="UP001412067"/>
    </source>
</evidence>
<evidence type="ECO:0000256" key="2">
    <source>
        <dbReference type="SAM" id="Phobius"/>
    </source>
</evidence>
<evidence type="ECO:0000313" key="3">
    <source>
        <dbReference type="EMBL" id="KAK8938076.1"/>
    </source>
</evidence>
<keyword evidence="4" id="KW-1185">Reference proteome</keyword>